<dbReference type="Proteomes" id="UP000799776">
    <property type="component" value="Unassembled WGS sequence"/>
</dbReference>
<evidence type="ECO:0000313" key="2">
    <source>
        <dbReference type="Proteomes" id="UP000799776"/>
    </source>
</evidence>
<reference evidence="1" key="1">
    <citation type="journal article" date="2020" name="Stud. Mycol.">
        <title>101 Dothideomycetes genomes: a test case for predicting lifestyles and emergence of pathogens.</title>
        <authorList>
            <person name="Haridas S."/>
            <person name="Albert R."/>
            <person name="Binder M."/>
            <person name="Bloem J."/>
            <person name="Labutti K."/>
            <person name="Salamov A."/>
            <person name="Andreopoulos B."/>
            <person name="Baker S."/>
            <person name="Barry K."/>
            <person name="Bills G."/>
            <person name="Bluhm B."/>
            <person name="Cannon C."/>
            <person name="Castanera R."/>
            <person name="Culley D."/>
            <person name="Daum C."/>
            <person name="Ezra D."/>
            <person name="Gonzalez J."/>
            <person name="Henrissat B."/>
            <person name="Kuo A."/>
            <person name="Liang C."/>
            <person name="Lipzen A."/>
            <person name="Lutzoni F."/>
            <person name="Magnuson J."/>
            <person name="Mondo S."/>
            <person name="Nolan M."/>
            <person name="Ohm R."/>
            <person name="Pangilinan J."/>
            <person name="Park H.-J."/>
            <person name="Ramirez L."/>
            <person name="Alfaro M."/>
            <person name="Sun H."/>
            <person name="Tritt A."/>
            <person name="Yoshinaga Y."/>
            <person name="Zwiers L.-H."/>
            <person name="Turgeon B."/>
            <person name="Goodwin S."/>
            <person name="Spatafora J."/>
            <person name="Crous P."/>
            <person name="Grigoriev I."/>
        </authorList>
    </citation>
    <scope>NUCLEOTIDE SEQUENCE</scope>
    <source>
        <strain evidence="1">CBS 121410</strain>
    </source>
</reference>
<gene>
    <name evidence="1" type="ORF">K490DRAFT_61986</name>
</gene>
<dbReference type="EMBL" id="ML978712">
    <property type="protein sequence ID" value="KAF2090663.1"/>
    <property type="molecule type" value="Genomic_DNA"/>
</dbReference>
<evidence type="ECO:0000313" key="1">
    <source>
        <dbReference type="EMBL" id="KAF2090663.1"/>
    </source>
</evidence>
<dbReference type="AlphaFoldDB" id="A0A9P4HZB9"/>
<protein>
    <submittedName>
        <fullName evidence="1">Uncharacterized protein</fullName>
    </submittedName>
</protein>
<sequence length="169" mass="19888">MAWPDMQLGPYPPQFGRRRPIYPHRHNARLPLLHHDCGHCLGHLPYLPPVTWADRPTPRRHLPWHEDCSWCEFWSEFQLYFGPTDPLSYEVAHMVAAIDGFFHRDGWGWRAPPPRRVGREIRMLASFLWMAAELDGCRRSWRKEVLWQMAEGLVEMAERVAVEGVFGGY</sequence>
<comment type="caution">
    <text evidence="1">The sequence shown here is derived from an EMBL/GenBank/DDBJ whole genome shotgun (WGS) entry which is preliminary data.</text>
</comment>
<proteinExistence type="predicted"/>
<keyword evidence="2" id="KW-1185">Reference proteome</keyword>
<organism evidence="1 2">
    <name type="scientific">Saccharata proteae CBS 121410</name>
    <dbReference type="NCBI Taxonomy" id="1314787"/>
    <lineage>
        <taxon>Eukaryota</taxon>
        <taxon>Fungi</taxon>
        <taxon>Dikarya</taxon>
        <taxon>Ascomycota</taxon>
        <taxon>Pezizomycotina</taxon>
        <taxon>Dothideomycetes</taxon>
        <taxon>Dothideomycetes incertae sedis</taxon>
        <taxon>Botryosphaeriales</taxon>
        <taxon>Saccharataceae</taxon>
        <taxon>Saccharata</taxon>
    </lineage>
</organism>
<name>A0A9P4HZB9_9PEZI</name>
<accession>A0A9P4HZB9</accession>